<reference evidence="1 2" key="1">
    <citation type="submission" date="2022-11" db="EMBL/GenBank/DDBJ databases">
        <title>Minimal conservation of predation-associated metabolite biosynthetic gene clusters underscores biosynthetic potential of Myxococcota including descriptions for ten novel species: Archangium lansinium sp. nov., Myxococcus landrumus sp. nov., Nannocystis bai.</title>
        <authorList>
            <person name="Ahearne A."/>
            <person name="Stevens C."/>
            <person name="Dowd S."/>
        </authorList>
    </citation>
    <scope>NUCLEOTIDE SEQUENCE [LARGE SCALE GENOMIC DNA]</scope>
    <source>
        <strain evidence="1 2">BB15-2</strain>
    </source>
</reference>
<proteinExistence type="predicted"/>
<dbReference type="Proteomes" id="UP001221686">
    <property type="component" value="Unassembled WGS sequence"/>
</dbReference>
<gene>
    <name evidence="1" type="ORF">POL25_25590</name>
</gene>
<accession>A0ABT5E347</accession>
<protein>
    <recommendedName>
        <fullName evidence="3">Ig-like domain-containing protein</fullName>
    </recommendedName>
</protein>
<dbReference type="RefSeq" id="WP_272088807.1">
    <property type="nucleotide sequence ID" value="NZ_JAQNDL010000003.1"/>
</dbReference>
<sequence>MLLYLLTDFARDAAGVRDRFANDPAAVLDDYAVAPADYSALLELPEAIVALLPVGVVDALRTIKEVPPPALMWPGPTLTIRSVVPEVVVAGAPVPLQITIAVDPPDALMAGKPFAVEVVFRSGRAVVHGIVKRPIHVPPPPVEAVTFHCVACFAEPGDYHVEVAVTRLQPPPYRKVARWFGTLAVRGA</sequence>
<evidence type="ECO:0000313" key="2">
    <source>
        <dbReference type="Proteomes" id="UP001221686"/>
    </source>
</evidence>
<organism evidence="1 2">
    <name type="scientific">Nannocystis bainbridge</name>
    <dbReference type="NCBI Taxonomy" id="2995303"/>
    <lineage>
        <taxon>Bacteria</taxon>
        <taxon>Pseudomonadati</taxon>
        <taxon>Myxococcota</taxon>
        <taxon>Polyangia</taxon>
        <taxon>Nannocystales</taxon>
        <taxon>Nannocystaceae</taxon>
        <taxon>Nannocystis</taxon>
    </lineage>
</organism>
<name>A0ABT5E347_9BACT</name>
<evidence type="ECO:0000313" key="1">
    <source>
        <dbReference type="EMBL" id="MDC0720299.1"/>
    </source>
</evidence>
<dbReference type="EMBL" id="JAQNDL010000003">
    <property type="protein sequence ID" value="MDC0720299.1"/>
    <property type="molecule type" value="Genomic_DNA"/>
</dbReference>
<comment type="caution">
    <text evidence="1">The sequence shown here is derived from an EMBL/GenBank/DDBJ whole genome shotgun (WGS) entry which is preliminary data.</text>
</comment>
<evidence type="ECO:0008006" key="3">
    <source>
        <dbReference type="Google" id="ProtNLM"/>
    </source>
</evidence>
<keyword evidence="2" id="KW-1185">Reference proteome</keyword>